<dbReference type="Gene3D" id="1.25.40.10">
    <property type="entry name" value="Tetratricopeptide repeat domain"/>
    <property type="match status" value="1"/>
</dbReference>
<dbReference type="Proteomes" id="UP000549009">
    <property type="component" value="Unassembled WGS sequence"/>
</dbReference>
<name>A0A7W8B261_STRST</name>
<sequence>MTGRRPRTPNAALAVLLNGHGMSHKGLAFRVNQLAGRDGCATAYNHSSVARWLAGATPKDPVPQYIATALSERIGRTVTVEEIGMGAAPEEAPRGWDFPRDRKEAIKGARAHWRAADGPGGAFAASGYVLPVTRWLAVPADSTDAAPPPGPADCAPTEQERSSAGRLIGREDLKELTDAAEQARVWDAQFGGANWRLSSIQRCLSERALPLLDARHHEATARELFSITAELSRVAAWAAFDAGHSAAAQQHFVQALRLARAGGDIEMGTYVLTTMALHTILEGAPDQALDMAQGAFHRGRRHASRRVLAFAKLAEARALARMGDATGASTALSRAESWLDKITPGVRDSPRLSYVTHSRLAADATEIFRDLRKPKAALGWSQQAGELSDVHQTRAVGLRMAVAATAACQAHDLDQALDHADRAFTLLQRVESTRARSYLDDVVTALTPWAAEPKTTAFLQRMDQGALTTVAGAAR</sequence>
<gene>
    <name evidence="1" type="ORF">FHS40_008101</name>
</gene>
<organism evidence="1 2">
    <name type="scientific">Streptomyces spectabilis</name>
    <dbReference type="NCBI Taxonomy" id="68270"/>
    <lineage>
        <taxon>Bacteria</taxon>
        <taxon>Bacillati</taxon>
        <taxon>Actinomycetota</taxon>
        <taxon>Actinomycetes</taxon>
        <taxon>Kitasatosporales</taxon>
        <taxon>Streptomycetaceae</taxon>
        <taxon>Streptomyces</taxon>
    </lineage>
</organism>
<proteinExistence type="predicted"/>
<dbReference type="SUPFAM" id="SSF48452">
    <property type="entry name" value="TPR-like"/>
    <property type="match status" value="1"/>
</dbReference>
<evidence type="ECO:0008006" key="3">
    <source>
        <dbReference type="Google" id="ProtNLM"/>
    </source>
</evidence>
<dbReference type="InterPro" id="IPR011990">
    <property type="entry name" value="TPR-like_helical_dom_sf"/>
</dbReference>
<keyword evidence="2" id="KW-1185">Reference proteome</keyword>
<accession>A0A7W8B261</accession>
<dbReference type="EMBL" id="JACHJD010000022">
    <property type="protein sequence ID" value="MBB5108975.1"/>
    <property type="molecule type" value="Genomic_DNA"/>
</dbReference>
<dbReference type="RefSeq" id="WP_184925936.1">
    <property type="nucleotide sequence ID" value="NZ_BMSQ01000025.1"/>
</dbReference>
<comment type="caution">
    <text evidence="1">The sequence shown here is derived from an EMBL/GenBank/DDBJ whole genome shotgun (WGS) entry which is preliminary data.</text>
</comment>
<evidence type="ECO:0000313" key="2">
    <source>
        <dbReference type="Proteomes" id="UP000549009"/>
    </source>
</evidence>
<dbReference type="AlphaFoldDB" id="A0A7W8B261"/>
<evidence type="ECO:0000313" key="1">
    <source>
        <dbReference type="EMBL" id="MBB5108975.1"/>
    </source>
</evidence>
<protein>
    <recommendedName>
        <fullName evidence="3">Sporulation protein</fullName>
    </recommendedName>
</protein>
<reference evidence="1 2" key="1">
    <citation type="submission" date="2020-08" db="EMBL/GenBank/DDBJ databases">
        <title>Genomic Encyclopedia of Type Strains, Phase III (KMG-III): the genomes of soil and plant-associated and newly described type strains.</title>
        <authorList>
            <person name="Whitman W."/>
        </authorList>
    </citation>
    <scope>NUCLEOTIDE SEQUENCE [LARGE SCALE GENOMIC DNA]</scope>
    <source>
        <strain evidence="1 2">CECT 3146</strain>
    </source>
</reference>